<comment type="similarity">
    <text evidence="1">Belongs to the Arpin family.</text>
</comment>
<dbReference type="CTD" id="348110"/>
<dbReference type="Pfam" id="PF10574">
    <property type="entry name" value="UPF0552"/>
    <property type="match status" value="1"/>
</dbReference>
<accession>A0A3B3Q788</accession>
<evidence type="ECO:0000256" key="2">
    <source>
        <dbReference type="ARBA" id="ARBA00019314"/>
    </source>
</evidence>
<protein>
    <recommendedName>
        <fullName evidence="2">Arpin</fullName>
    </recommendedName>
</protein>
<evidence type="ECO:0000256" key="1">
    <source>
        <dbReference type="ARBA" id="ARBA00008453"/>
    </source>
</evidence>
<dbReference type="GeneID" id="111845727"/>
<proteinExistence type="inferred from homology"/>
<organism evidence="3 4">
    <name type="scientific">Paramormyrops kingsleyae</name>
    <dbReference type="NCBI Taxonomy" id="1676925"/>
    <lineage>
        <taxon>Eukaryota</taxon>
        <taxon>Metazoa</taxon>
        <taxon>Chordata</taxon>
        <taxon>Craniata</taxon>
        <taxon>Vertebrata</taxon>
        <taxon>Euteleostomi</taxon>
        <taxon>Actinopterygii</taxon>
        <taxon>Neopterygii</taxon>
        <taxon>Teleostei</taxon>
        <taxon>Osteoglossocephala</taxon>
        <taxon>Osteoglossomorpha</taxon>
        <taxon>Osteoglossiformes</taxon>
        <taxon>Mormyridae</taxon>
        <taxon>Paramormyrops</taxon>
    </lineage>
</organism>
<dbReference type="GeneTree" id="ENSGT00530000064251"/>
<keyword evidence="4" id="KW-1185">Reference proteome</keyword>
<dbReference type="AlphaFoldDB" id="A0A3B3Q788"/>
<name>A0A3B3Q788_9TELE</name>
<evidence type="ECO:0000313" key="4">
    <source>
        <dbReference type="Proteomes" id="UP000261540"/>
    </source>
</evidence>
<evidence type="ECO:0000313" key="3">
    <source>
        <dbReference type="Ensembl" id="ENSPKIP00000002507.1"/>
    </source>
</evidence>
<dbReference type="PANTHER" id="PTHR31199:SF1">
    <property type="entry name" value="ARPIN"/>
    <property type="match status" value="1"/>
</dbReference>
<dbReference type="PANTHER" id="PTHR31199">
    <property type="entry name" value="ARPIN"/>
    <property type="match status" value="1"/>
</dbReference>
<reference evidence="3" key="1">
    <citation type="submission" date="2025-08" db="UniProtKB">
        <authorList>
            <consortium name="Ensembl"/>
        </authorList>
    </citation>
    <scope>IDENTIFICATION</scope>
</reference>
<dbReference type="GO" id="GO:0030336">
    <property type="term" value="P:negative regulation of cell migration"/>
    <property type="evidence" value="ECO:0007669"/>
    <property type="project" value="Ensembl"/>
</dbReference>
<dbReference type="InterPro" id="IPR018889">
    <property type="entry name" value="Arpin"/>
</dbReference>
<dbReference type="Ensembl" id="ENSPKIT00000026452.1">
    <property type="protein sequence ID" value="ENSPKIP00000002507.1"/>
    <property type="gene ID" value="ENSPKIG00000020365.1"/>
</dbReference>
<dbReference type="RefSeq" id="XP_023671116.1">
    <property type="nucleotide sequence ID" value="XM_023815348.2"/>
</dbReference>
<dbReference type="GO" id="GO:0051126">
    <property type="term" value="P:negative regulation of actin nucleation"/>
    <property type="evidence" value="ECO:0007669"/>
    <property type="project" value="InterPro"/>
</dbReference>
<dbReference type="Proteomes" id="UP000261540">
    <property type="component" value="Unplaced"/>
</dbReference>
<dbReference type="KEGG" id="pki:111845727"/>
<sequence length="236" mass="26120">MSRIYENKALQNKPVINERLDYPWRPSAHQSGPGVILEGKLVDVSRHVITDVNKQKDRYYILYVTPSRVHRRKFDSKGNEIEPNFSETRKVNTGFLMSSFKVEAKGESDRLSEDELKAVVRKAELLKVTETHAPPGTVSFWLPEGEMEKTELEPGQDIRLKTKGDGPFIFSLAKLDGGSVTKCNFAGDEQTGASWTDKIMANKAGSDSVAKCEGGAEGVDESEWVRMANAAEPGSG</sequence>
<reference evidence="3" key="2">
    <citation type="submission" date="2025-09" db="UniProtKB">
        <authorList>
            <consortium name="Ensembl"/>
        </authorList>
    </citation>
    <scope>IDENTIFICATION</scope>
</reference>
<dbReference type="STRING" id="1676925.ENSPKIP00000002507"/>
<dbReference type="OrthoDB" id="5953051at2759"/>
<dbReference type="GO" id="GO:0033058">
    <property type="term" value="P:directional locomotion"/>
    <property type="evidence" value="ECO:0007669"/>
    <property type="project" value="Ensembl"/>
</dbReference>